<organism evidence="2 3">
    <name type="scientific">Rhododendron simsii</name>
    <name type="common">Sims's rhododendron</name>
    <dbReference type="NCBI Taxonomy" id="118357"/>
    <lineage>
        <taxon>Eukaryota</taxon>
        <taxon>Viridiplantae</taxon>
        <taxon>Streptophyta</taxon>
        <taxon>Embryophyta</taxon>
        <taxon>Tracheophyta</taxon>
        <taxon>Spermatophyta</taxon>
        <taxon>Magnoliopsida</taxon>
        <taxon>eudicotyledons</taxon>
        <taxon>Gunneridae</taxon>
        <taxon>Pentapetalae</taxon>
        <taxon>asterids</taxon>
        <taxon>Ericales</taxon>
        <taxon>Ericaceae</taxon>
        <taxon>Ericoideae</taxon>
        <taxon>Rhodoreae</taxon>
        <taxon>Rhododendron</taxon>
    </lineage>
</organism>
<evidence type="ECO:0000256" key="1">
    <source>
        <dbReference type="SAM" id="MobiDB-lite"/>
    </source>
</evidence>
<dbReference type="AlphaFoldDB" id="A0A834LTF5"/>
<protein>
    <recommendedName>
        <fullName evidence="4">Hydroxyproline-rich glycoprotein family protein</fullName>
    </recommendedName>
</protein>
<dbReference type="EMBL" id="WJXA01000003">
    <property type="protein sequence ID" value="KAF7147494.1"/>
    <property type="molecule type" value="Genomic_DNA"/>
</dbReference>
<feature type="region of interest" description="Disordered" evidence="1">
    <location>
        <begin position="156"/>
        <end position="179"/>
    </location>
</feature>
<dbReference type="InterPro" id="IPR007789">
    <property type="entry name" value="DUF688"/>
</dbReference>
<reference evidence="2" key="1">
    <citation type="submission" date="2019-11" db="EMBL/GenBank/DDBJ databases">
        <authorList>
            <person name="Liu Y."/>
            <person name="Hou J."/>
            <person name="Li T.-Q."/>
            <person name="Guan C.-H."/>
            <person name="Wu X."/>
            <person name="Wu H.-Z."/>
            <person name="Ling F."/>
            <person name="Zhang R."/>
            <person name="Shi X.-G."/>
            <person name="Ren J.-P."/>
            <person name="Chen E.-F."/>
            <person name="Sun J.-M."/>
        </authorList>
    </citation>
    <scope>NUCLEOTIDE SEQUENCE</scope>
    <source>
        <strain evidence="2">Adult_tree_wgs_1</strain>
        <tissue evidence="2">Leaves</tissue>
    </source>
</reference>
<evidence type="ECO:0000313" key="2">
    <source>
        <dbReference type="EMBL" id="KAF7147494.1"/>
    </source>
</evidence>
<keyword evidence="3" id="KW-1185">Reference proteome</keyword>
<dbReference type="PANTHER" id="PTHR37767">
    <property type="entry name" value="HYDROXYPROLINE-RICH GLYCOPROTEIN FAMILY PROTEIN"/>
    <property type="match status" value="1"/>
</dbReference>
<evidence type="ECO:0008006" key="4">
    <source>
        <dbReference type="Google" id="ProtNLM"/>
    </source>
</evidence>
<sequence length="307" mass="34589">MAEVEPSENSNRTRIRQPISVPFVWEEKPGTPKKDWKPSTQRVNPVVPLPVKLVASIPFEWEEKPGTPLRRFSQPPQEIGIQLPPEKLIELDSPLTKSTDSGDENGSEEEQYRIFKSDDDGYGFETDGSFCSAPSVPTSCLVSSLAVSNAVPILETSRTGNNSGELKSPSSPDSENSYATGTSLVGEAFLECLFPLLSSPHTSFLEKHGRTEKSSSNIPRKVQSKDFDRESNCSVAVRRSLTLGELLMMSSRISYRRKEVQMQLPMETMKNRAIGRCIFRINSWMGINHWIEGLQRKWKRQLRLKLM</sequence>
<comment type="caution">
    <text evidence="2">The sequence shown here is derived from an EMBL/GenBank/DDBJ whole genome shotgun (WGS) entry which is preliminary data.</text>
</comment>
<dbReference type="Pfam" id="PF05097">
    <property type="entry name" value="DUF688"/>
    <property type="match status" value="1"/>
</dbReference>
<dbReference type="OrthoDB" id="691673at2759"/>
<proteinExistence type="predicted"/>
<evidence type="ECO:0000313" key="3">
    <source>
        <dbReference type="Proteomes" id="UP000626092"/>
    </source>
</evidence>
<dbReference type="Proteomes" id="UP000626092">
    <property type="component" value="Unassembled WGS sequence"/>
</dbReference>
<name>A0A834LTF5_RHOSS</name>
<gene>
    <name evidence="2" type="ORF">RHSIM_Rhsim03G0172300</name>
</gene>
<accession>A0A834LTF5</accession>
<feature type="region of interest" description="Disordered" evidence="1">
    <location>
        <begin position="64"/>
        <end position="85"/>
    </location>
</feature>
<dbReference type="PANTHER" id="PTHR37767:SF1">
    <property type="entry name" value="HYDROXYPROLINE-RICH GLYCOPROTEIN FAMILY PROTEIN"/>
    <property type="match status" value="1"/>
</dbReference>